<dbReference type="Proteomes" id="UP001500962">
    <property type="component" value="Unassembled WGS sequence"/>
</dbReference>
<sequence>MTESDRTGEFGAISLPALRRIRNLWVELEPLVTDTGYDDPIDPTELSIELADGFDDADTARFDIQWSELDNYSFHYVDSDGVNWRFDRHPNTHSPEAHFHPPPDSSESGEDRLDSLGSPLKAPTAAAEPSCIRVEEVSLVTRAVIVMWRAAYESGEYERLNSSSNPT</sequence>
<dbReference type="InterPro" id="IPR045397">
    <property type="entry name" value="TumE-like"/>
</dbReference>
<reference evidence="2" key="3">
    <citation type="submission" date="2023-12" db="EMBL/GenBank/DDBJ databases">
        <authorList>
            <person name="Sun Q."/>
            <person name="Inoue M."/>
        </authorList>
    </citation>
    <scope>NUCLEOTIDE SEQUENCE</scope>
    <source>
        <strain evidence="2">JCM 12289</strain>
    </source>
</reference>
<gene>
    <name evidence="2" type="ORF">GCM10008985_22790</name>
    <name evidence="3" type="ORF">MUK72_00825</name>
</gene>
<evidence type="ECO:0008006" key="6">
    <source>
        <dbReference type="Google" id="ProtNLM"/>
    </source>
</evidence>
<dbReference type="Proteomes" id="UP000830542">
    <property type="component" value="Chromosome"/>
</dbReference>
<evidence type="ECO:0000256" key="1">
    <source>
        <dbReference type="SAM" id="MobiDB-lite"/>
    </source>
</evidence>
<dbReference type="Pfam" id="PF20126">
    <property type="entry name" value="TumE"/>
    <property type="match status" value="1"/>
</dbReference>
<reference evidence="2" key="1">
    <citation type="journal article" date="2014" name="Int. J. Syst. Evol. Microbiol.">
        <title>Complete genome sequence of Corynebacterium casei LMG S-19264T (=DSM 44701T), isolated from a smear-ripened cheese.</title>
        <authorList>
            <consortium name="US DOE Joint Genome Institute (JGI-PGF)"/>
            <person name="Walter F."/>
            <person name="Albersmeier A."/>
            <person name="Kalinowski J."/>
            <person name="Ruckert C."/>
        </authorList>
    </citation>
    <scope>NUCLEOTIDE SEQUENCE</scope>
    <source>
        <strain evidence="2">JCM 12289</strain>
    </source>
</reference>
<dbReference type="EMBL" id="CP095005">
    <property type="protein sequence ID" value="UOO95276.1"/>
    <property type="molecule type" value="Genomic_DNA"/>
</dbReference>
<protein>
    <recommendedName>
        <fullName evidence="6">Halobacterial output domain-containing protein</fullName>
    </recommendedName>
</protein>
<dbReference type="AlphaFoldDB" id="A0AAV3SHB5"/>
<reference evidence="3" key="2">
    <citation type="submission" date="2022-04" db="EMBL/GenBank/DDBJ databases">
        <title>Sequencing and genomic assembly of Halococcus dombrowskii.</title>
        <authorList>
            <person name="Lim S.W."/>
            <person name="MacLea K.S."/>
        </authorList>
    </citation>
    <scope>NUCLEOTIDE SEQUENCE</scope>
    <source>
        <strain evidence="3">H4</strain>
    </source>
</reference>
<keyword evidence="4" id="KW-1185">Reference proteome</keyword>
<evidence type="ECO:0000313" key="5">
    <source>
        <dbReference type="Proteomes" id="UP001500962"/>
    </source>
</evidence>
<dbReference type="GeneID" id="71760347"/>
<organism evidence="2 5">
    <name type="scientific">Halococcus dombrowskii</name>
    <dbReference type="NCBI Taxonomy" id="179637"/>
    <lineage>
        <taxon>Archaea</taxon>
        <taxon>Methanobacteriati</taxon>
        <taxon>Methanobacteriota</taxon>
        <taxon>Stenosarchaea group</taxon>
        <taxon>Halobacteria</taxon>
        <taxon>Halobacteriales</taxon>
        <taxon>Halococcaceae</taxon>
        <taxon>Halococcus</taxon>
    </lineage>
</organism>
<dbReference type="RefSeq" id="WP_244702769.1">
    <property type="nucleotide sequence ID" value="NZ_BAAADN010000034.1"/>
</dbReference>
<accession>A0AAV3SHB5</accession>
<dbReference type="EMBL" id="BAAADN010000034">
    <property type="protein sequence ID" value="GAA0465305.1"/>
    <property type="molecule type" value="Genomic_DNA"/>
</dbReference>
<feature type="region of interest" description="Disordered" evidence="1">
    <location>
        <begin position="93"/>
        <end position="127"/>
    </location>
</feature>
<evidence type="ECO:0000313" key="2">
    <source>
        <dbReference type="EMBL" id="GAA0465305.1"/>
    </source>
</evidence>
<evidence type="ECO:0000313" key="3">
    <source>
        <dbReference type="EMBL" id="UOO95276.1"/>
    </source>
</evidence>
<proteinExistence type="predicted"/>
<evidence type="ECO:0000313" key="4">
    <source>
        <dbReference type="Proteomes" id="UP000830542"/>
    </source>
</evidence>
<name>A0AAV3SHB5_HALDO</name>
<dbReference type="KEGG" id="hdo:MUK72_00825"/>